<evidence type="ECO:0000256" key="1">
    <source>
        <dbReference type="SAM" id="SignalP"/>
    </source>
</evidence>
<accession>A0ABU0XCP9</accession>
<dbReference type="Proteomes" id="UP001230289">
    <property type="component" value="Unassembled WGS sequence"/>
</dbReference>
<dbReference type="RefSeq" id="WP_308487416.1">
    <property type="nucleotide sequence ID" value="NZ_JAVFCB010000001.1"/>
</dbReference>
<feature type="chain" id="PRO_5046510206" description="Lipoprotein" evidence="1">
    <location>
        <begin position="34"/>
        <end position="202"/>
    </location>
</feature>
<organism evidence="2 3">
    <name type="scientific">Microbacterium capsulatum</name>
    <dbReference type="NCBI Taxonomy" id="3041921"/>
    <lineage>
        <taxon>Bacteria</taxon>
        <taxon>Bacillati</taxon>
        <taxon>Actinomycetota</taxon>
        <taxon>Actinomycetes</taxon>
        <taxon>Micrococcales</taxon>
        <taxon>Microbacteriaceae</taxon>
        <taxon>Microbacterium</taxon>
    </lineage>
</organism>
<reference evidence="2 3" key="1">
    <citation type="submission" date="2023-08" db="EMBL/GenBank/DDBJ databases">
        <title>Microbacterium sp. nov., isolated from a waste landfill.</title>
        <authorList>
            <person name="Wen W."/>
        </authorList>
    </citation>
    <scope>NUCLEOTIDE SEQUENCE [LARGE SCALE GENOMIC DNA]</scope>
    <source>
        <strain evidence="2 3">ASV81</strain>
    </source>
</reference>
<comment type="caution">
    <text evidence="2">The sequence shown here is derived from an EMBL/GenBank/DDBJ whole genome shotgun (WGS) entry which is preliminary data.</text>
</comment>
<evidence type="ECO:0000313" key="2">
    <source>
        <dbReference type="EMBL" id="MDQ4212479.1"/>
    </source>
</evidence>
<sequence>MTTRRQSAIALTAILAAALAAALAGCAAGPVGAPSPSSTAVRGVAASPSPAAASAAPDRNCATIGVTVQDVAGITGLPYVTTKDITHGCGYVSTPDAGGRTATAEVLRLPGMTSAAFEASYAAMSGSGVSGTCAWEDARHSAFTCAQMVPGAAQGLHGASQSLVLQGDHLLHLVVATNVPDFASTADHASWPLAQELRRRGI</sequence>
<protein>
    <recommendedName>
        <fullName evidence="4">Lipoprotein</fullName>
    </recommendedName>
</protein>
<evidence type="ECO:0008006" key="4">
    <source>
        <dbReference type="Google" id="ProtNLM"/>
    </source>
</evidence>
<dbReference type="EMBL" id="JAVFCB010000001">
    <property type="protein sequence ID" value="MDQ4212479.1"/>
    <property type="molecule type" value="Genomic_DNA"/>
</dbReference>
<dbReference type="PROSITE" id="PS51257">
    <property type="entry name" value="PROKAR_LIPOPROTEIN"/>
    <property type="match status" value="1"/>
</dbReference>
<feature type="signal peptide" evidence="1">
    <location>
        <begin position="1"/>
        <end position="33"/>
    </location>
</feature>
<name>A0ABU0XCP9_9MICO</name>
<keyword evidence="3" id="KW-1185">Reference proteome</keyword>
<evidence type="ECO:0000313" key="3">
    <source>
        <dbReference type="Proteomes" id="UP001230289"/>
    </source>
</evidence>
<keyword evidence="1" id="KW-0732">Signal</keyword>
<gene>
    <name evidence="2" type="ORF">RBR11_00940</name>
</gene>
<proteinExistence type="predicted"/>